<sequence>MIRILLLRNAGGVSHVSTWLALIGRRALGKGKGEALGGNKSFCELEVADNSLQVTVDCFAMYHVGPNGWRKFFGDDAGAGELCYKYYPVVPATVEHEMADLRLVLGRRRSQQVQTELSNRRGGGDQNGAVRGRFRLAAGLLATQALPYVIVVGWKNVEIYQSF</sequence>
<keyword evidence="2" id="KW-1185">Reference proteome</keyword>
<accession>A0ABR2M8I3</accession>
<protein>
    <submittedName>
        <fullName evidence="1">Uncharacterized protein</fullName>
    </submittedName>
</protein>
<reference evidence="1 2" key="1">
    <citation type="journal article" date="2022" name="Nat. Plants">
        <title>Genomes of leafy and leafless Platanthera orchids illuminate the evolution of mycoheterotrophy.</title>
        <authorList>
            <person name="Li M.H."/>
            <person name="Liu K.W."/>
            <person name="Li Z."/>
            <person name="Lu H.C."/>
            <person name="Ye Q.L."/>
            <person name="Zhang D."/>
            <person name="Wang J.Y."/>
            <person name="Li Y.F."/>
            <person name="Zhong Z.M."/>
            <person name="Liu X."/>
            <person name="Yu X."/>
            <person name="Liu D.K."/>
            <person name="Tu X.D."/>
            <person name="Liu B."/>
            <person name="Hao Y."/>
            <person name="Liao X.Y."/>
            <person name="Jiang Y.T."/>
            <person name="Sun W.H."/>
            <person name="Chen J."/>
            <person name="Chen Y.Q."/>
            <person name="Ai Y."/>
            <person name="Zhai J.W."/>
            <person name="Wu S.S."/>
            <person name="Zhou Z."/>
            <person name="Hsiao Y.Y."/>
            <person name="Wu W.L."/>
            <person name="Chen Y.Y."/>
            <person name="Lin Y.F."/>
            <person name="Hsu J.L."/>
            <person name="Li C.Y."/>
            <person name="Wang Z.W."/>
            <person name="Zhao X."/>
            <person name="Zhong W.Y."/>
            <person name="Ma X.K."/>
            <person name="Ma L."/>
            <person name="Huang J."/>
            <person name="Chen G.Z."/>
            <person name="Huang M.Z."/>
            <person name="Huang L."/>
            <person name="Peng D.H."/>
            <person name="Luo Y.B."/>
            <person name="Zou S.Q."/>
            <person name="Chen S.P."/>
            <person name="Lan S."/>
            <person name="Tsai W.C."/>
            <person name="Van de Peer Y."/>
            <person name="Liu Z.J."/>
        </authorList>
    </citation>
    <scope>NUCLEOTIDE SEQUENCE [LARGE SCALE GENOMIC DNA]</scope>
    <source>
        <strain evidence="1">Lor288</strain>
    </source>
</reference>
<gene>
    <name evidence="1" type="ORF">KSP40_PGU020374</name>
</gene>
<proteinExistence type="predicted"/>
<dbReference type="Proteomes" id="UP001412067">
    <property type="component" value="Unassembled WGS sequence"/>
</dbReference>
<comment type="caution">
    <text evidence="1">The sequence shown here is derived from an EMBL/GenBank/DDBJ whole genome shotgun (WGS) entry which is preliminary data.</text>
</comment>
<dbReference type="EMBL" id="JBBWWR010000011">
    <property type="protein sequence ID" value="KAK8959979.1"/>
    <property type="molecule type" value="Genomic_DNA"/>
</dbReference>
<evidence type="ECO:0000313" key="1">
    <source>
        <dbReference type="EMBL" id="KAK8959979.1"/>
    </source>
</evidence>
<name>A0ABR2M8I3_9ASPA</name>
<evidence type="ECO:0000313" key="2">
    <source>
        <dbReference type="Proteomes" id="UP001412067"/>
    </source>
</evidence>
<organism evidence="1 2">
    <name type="scientific">Platanthera guangdongensis</name>
    <dbReference type="NCBI Taxonomy" id="2320717"/>
    <lineage>
        <taxon>Eukaryota</taxon>
        <taxon>Viridiplantae</taxon>
        <taxon>Streptophyta</taxon>
        <taxon>Embryophyta</taxon>
        <taxon>Tracheophyta</taxon>
        <taxon>Spermatophyta</taxon>
        <taxon>Magnoliopsida</taxon>
        <taxon>Liliopsida</taxon>
        <taxon>Asparagales</taxon>
        <taxon>Orchidaceae</taxon>
        <taxon>Orchidoideae</taxon>
        <taxon>Orchideae</taxon>
        <taxon>Orchidinae</taxon>
        <taxon>Platanthera</taxon>
    </lineage>
</organism>